<protein>
    <recommendedName>
        <fullName evidence="2">Polymer-forming cytoskeletal protein</fullName>
    </recommendedName>
</protein>
<accession>A0A3B0UWN3</accession>
<gene>
    <name evidence="1" type="ORF">MNBD_CHLOROFLEXI01-2368</name>
</gene>
<proteinExistence type="predicted"/>
<name>A0A3B0UWN3_9ZZZZ</name>
<feature type="non-terminal residue" evidence="1">
    <location>
        <position position="174"/>
    </location>
</feature>
<sequence length="174" mass="18176">MQRRILLLLTLLLLLAIPSGAVLAAPVADKIVNADDVIRNDIILFNEDFELADGGRVTGDIIIFNGNAHIAGTVNGDVVLFNGNLTTEATASLNGDCVLFNGQSSGEDGSAVSCTNLDVVVPDGVVNFVDELASSNEFTAEFTAEPSVEVHQRSPFVRFAGGTAAAIARSLLFG</sequence>
<dbReference type="EMBL" id="UOEU01000589">
    <property type="protein sequence ID" value="VAW35508.1"/>
    <property type="molecule type" value="Genomic_DNA"/>
</dbReference>
<evidence type="ECO:0000313" key="1">
    <source>
        <dbReference type="EMBL" id="VAW35508.1"/>
    </source>
</evidence>
<organism evidence="1">
    <name type="scientific">hydrothermal vent metagenome</name>
    <dbReference type="NCBI Taxonomy" id="652676"/>
    <lineage>
        <taxon>unclassified sequences</taxon>
        <taxon>metagenomes</taxon>
        <taxon>ecological metagenomes</taxon>
    </lineage>
</organism>
<dbReference type="AlphaFoldDB" id="A0A3B0UWN3"/>
<reference evidence="1" key="1">
    <citation type="submission" date="2018-06" db="EMBL/GenBank/DDBJ databases">
        <authorList>
            <person name="Zhirakovskaya E."/>
        </authorList>
    </citation>
    <scope>NUCLEOTIDE SEQUENCE</scope>
</reference>
<evidence type="ECO:0008006" key="2">
    <source>
        <dbReference type="Google" id="ProtNLM"/>
    </source>
</evidence>